<evidence type="ECO:0000259" key="1">
    <source>
        <dbReference type="Pfam" id="PF07045"/>
    </source>
</evidence>
<reference evidence="3" key="1">
    <citation type="journal article" date="2019" name="Int. J. Syst. Evol. Microbiol.">
        <title>The Global Catalogue of Microorganisms (GCM) 10K type strain sequencing project: providing services to taxonomists for standard genome sequencing and annotation.</title>
        <authorList>
            <consortium name="The Broad Institute Genomics Platform"/>
            <consortium name="The Broad Institute Genome Sequencing Center for Infectious Disease"/>
            <person name="Wu L."/>
            <person name="Ma J."/>
        </authorList>
    </citation>
    <scope>NUCLEOTIDE SEQUENCE [LARGE SCALE GENOMIC DNA]</scope>
    <source>
        <strain evidence="3">CGMCC 4.7329</strain>
    </source>
</reference>
<evidence type="ECO:0000313" key="3">
    <source>
        <dbReference type="Proteomes" id="UP000658127"/>
    </source>
</evidence>
<dbReference type="Proteomes" id="UP000658127">
    <property type="component" value="Unassembled WGS sequence"/>
</dbReference>
<dbReference type="InterPro" id="IPR010753">
    <property type="entry name" value="DUF1330"/>
</dbReference>
<protein>
    <recommendedName>
        <fullName evidence="1">DUF1330 domain-containing protein</fullName>
    </recommendedName>
</protein>
<keyword evidence="3" id="KW-1185">Reference proteome</keyword>
<dbReference type="EMBL" id="BMNE01000016">
    <property type="protein sequence ID" value="GGO00623.1"/>
    <property type="molecule type" value="Genomic_DNA"/>
</dbReference>
<proteinExistence type="predicted"/>
<evidence type="ECO:0000313" key="2">
    <source>
        <dbReference type="EMBL" id="GGO00623.1"/>
    </source>
</evidence>
<name>A0ABQ2L5G0_9NOCA</name>
<sequence length="122" mass="13808">MGEKSRGGKFYALNLFDVADKEKYLAYFSRLPEAAPPYGGRMVALSRFRDNVSGDLAPRQVLFLVEWESEEAFKSFRDDPDLADLHPLREASTASYIWQTFDGPDMSDPDLSLADVLRVLEP</sequence>
<dbReference type="SUPFAM" id="SSF54909">
    <property type="entry name" value="Dimeric alpha+beta barrel"/>
    <property type="match status" value="1"/>
</dbReference>
<feature type="domain" description="DUF1330" evidence="1">
    <location>
        <begin position="10"/>
        <end position="93"/>
    </location>
</feature>
<accession>A0ABQ2L5G0</accession>
<dbReference type="Gene3D" id="3.30.70.100">
    <property type="match status" value="1"/>
</dbReference>
<organism evidence="2 3">
    <name type="scientific">Nocardia rhizosphaerihabitans</name>
    <dbReference type="NCBI Taxonomy" id="1691570"/>
    <lineage>
        <taxon>Bacteria</taxon>
        <taxon>Bacillati</taxon>
        <taxon>Actinomycetota</taxon>
        <taxon>Actinomycetes</taxon>
        <taxon>Mycobacteriales</taxon>
        <taxon>Nocardiaceae</taxon>
        <taxon>Nocardia</taxon>
    </lineage>
</organism>
<gene>
    <name evidence="2" type="ORF">GCM10011610_69760</name>
</gene>
<dbReference type="Pfam" id="PF07045">
    <property type="entry name" value="DUF1330"/>
    <property type="match status" value="1"/>
</dbReference>
<comment type="caution">
    <text evidence="2">The sequence shown here is derived from an EMBL/GenBank/DDBJ whole genome shotgun (WGS) entry which is preliminary data.</text>
</comment>
<dbReference type="RefSeq" id="WP_189034778.1">
    <property type="nucleotide sequence ID" value="NZ_BMNE01000016.1"/>
</dbReference>
<dbReference type="InterPro" id="IPR011008">
    <property type="entry name" value="Dimeric_a/b-barrel"/>
</dbReference>